<reference evidence="1 2" key="1">
    <citation type="submission" date="2016-11" db="EMBL/GenBank/DDBJ databases">
        <title>Sphingorhabdus sp. LPB0140, isolated from marine environment.</title>
        <authorList>
            <person name="Kim E."/>
            <person name="Yi H."/>
        </authorList>
    </citation>
    <scope>NUCLEOTIDE SEQUENCE [LARGE SCALE GENOMIC DNA]</scope>
    <source>
        <strain evidence="1 2">LPB0140</strain>
    </source>
</reference>
<evidence type="ECO:0008006" key="3">
    <source>
        <dbReference type="Google" id="ProtNLM"/>
    </source>
</evidence>
<dbReference type="KEGG" id="sphl:LPB140_07050"/>
<protein>
    <recommendedName>
        <fullName evidence="3">Cell division protein ZapA</fullName>
    </recommendedName>
</protein>
<dbReference type="InterPro" id="IPR007838">
    <property type="entry name" value="Cell_div_ZapA-like"/>
</dbReference>
<dbReference type="Gene3D" id="3.30.160.880">
    <property type="entry name" value="Cell division protein ZapA protomer, N-terminal domain"/>
    <property type="match status" value="1"/>
</dbReference>
<dbReference type="Proteomes" id="UP000242561">
    <property type="component" value="Chromosome"/>
</dbReference>
<dbReference type="Pfam" id="PF05164">
    <property type="entry name" value="ZapA"/>
    <property type="match status" value="1"/>
</dbReference>
<evidence type="ECO:0000313" key="1">
    <source>
        <dbReference type="EMBL" id="APG62578.1"/>
    </source>
</evidence>
<accession>A0A1L3JBS5</accession>
<dbReference type="OrthoDB" id="9797575at2"/>
<proteinExistence type="predicted"/>
<dbReference type="InterPro" id="IPR042233">
    <property type="entry name" value="Cell_div_ZapA_N"/>
</dbReference>
<evidence type="ECO:0000313" key="2">
    <source>
        <dbReference type="Proteomes" id="UP000242561"/>
    </source>
</evidence>
<organism evidence="1 2">
    <name type="scientific">Sphingorhabdus lutea</name>
    <dbReference type="NCBI Taxonomy" id="1913578"/>
    <lineage>
        <taxon>Bacteria</taxon>
        <taxon>Pseudomonadati</taxon>
        <taxon>Pseudomonadota</taxon>
        <taxon>Alphaproteobacteria</taxon>
        <taxon>Sphingomonadales</taxon>
        <taxon>Sphingomonadaceae</taxon>
        <taxon>Sphingorhabdus</taxon>
    </lineage>
</organism>
<dbReference type="STRING" id="1913578.LPB140_07050"/>
<dbReference type="AlphaFoldDB" id="A0A1L3JBS5"/>
<sequence>MADVRLQVARREYIVTCPDGEEARLSQLAMLVDEKAKEAAGGSALTESRQLLFAALLLADQILDKGANAQKPAETTPKKNMSQINEIHHENELRDMIKIIEKLNERVDKLSSKL</sequence>
<dbReference type="SUPFAM" id="SSF102829">
    <property type="entry name" value="Cell division protein ZapA-like"/>
    <property type="match status" value="1"/>
</dbReference>
<dbReference type="EMBL" id="CP018154">
    <property type="protein sequence ID" value="APG62578.1"/>
    <property type="molecule type" value="Genomic_DNA"/>
</dbReference>
<dbReference type="InterPro" id="IPR036192">
    <property type="entry name" value="Cell_div_ZapA-like_sf"/>
</dbReference>
<gene>
    <name evidence="1" type="ORF">LPB140_07050</name>
</gene>
<name>A0A1L3JBS5_9SPHN</name>
<keyword evidence="2" id="KW-1185">Reference proteome</keyword>
<dbReference type="RefSeq" id="WP_072559228.1">
    <property type="nucleotide sequence ID" value="NZ_CP018154.1"/>
</dbReference>